<dbReference type="EMBL" id="QSBY01000011">
    <property type="protein sequence ID" value="RHW67718.1"/>
    <property type="molecule type" value="Genomic_DNA"/>
</dbReference>
<sequence>MPSESLADVDCKINEMRDRLMNISQCLQRGEEFDAGFVPGRSPEVYQQDERNSIVSHAADEELPRKRQTSISSSAERIFTKEEKLSVLREEAGDGNIKTLNTSQRKGSTTALVEEVEMCDSGIKEQGASKQRINLEHRTQKIITLMGVPHKREFYNGKTGARVVVSTLNSSGRWLF</sequence>
<dbReference type="Proteomes" id="UP000266743">
    <property type="component" value="Chromosome 11"/>
</dbReference>
<reference evidence="1 2" key="1">
    <citation type="submission" date="2018-09" db="EMBL/GenBank/DDBJ databases">
        <title>whole genome sequence of T. equiperdum IVM-t1 strain.</title>
        <authorList>
            <person name="Suganuma K."/>
        </authorList>
    </citation>
    <scope>NUCLEOTIDE SEQUENCE [LARGE SCALE GENOMIC DNA]</scope>
    <source>
        <strain evidence="1 2">IVM-t1</strain>
    </source>
</reference>
<evidence type="ECO:0000313" key="2">
    <source>
        <dbReference type="Proteomes" id="UP000266743"/>
    </source>
</evidence>
<protein>
    <submittedName>
        <fullName evidence="1">Uncharacterized protein</fullName>
    </submittedName>
</protein>
<gene>
    <name evidence="1" type="ORF">DPX39_110126900</name>
</gene>
<proteinExistence type="predicted"/>
<name>A0A3L6KV98_9TRYP</name>
<evidence type="ECO:0000313" key="1">
    <source>
        <dbReference type="EMBL" id="RHW67718.1"/>
    </source>
</evidence>
<accession>A0A3L6KV98</accession>
<organism evidence="1 2">
    <name type="scientific">Trypanosoma brucei equiperdum</name>
    <dbReference type="NCBI Taxonomy" id="630700"/>
    <lineage>
        <taxon>Eukaryota</taxon>
        <taxon>Discoba</taxon>
        <taxon>Euglenozoa</taxon>
        <taxon>Kinetoplastea</taxon>
        <taxon>Metakinetoplastina</taxon>
        <taxon>Trypanosomatida</taxon>
        <taxon>Trypanosomatidae</taxon>
        <taxon>Trypanosoma</taxon>
    </lineage>
</organism>
<dbReference type="AlphaFoldDB" id="A0A3L6KV98"/>
<comment type="caution">
    <text evidence="1">The sequence shown here is derived from an EMBL/GenBank/DDBJ whole genome shotgun (WGS) entry which is preliminary data.</text>
</comment>